<accession>E4RUD5</accession>
<keyword evidence="3" id="KW-1185">Reference proteome</keyword>
<evidence type="ECO:0000313" key="2">
    <source>
        <dbReference type="EMBL" id="ADQ17826.1"/>
    </source>
</evidence>
<dbReference type="InterPro" id="IPR017853">
    <property type="entry name" value="GH"/>
</dbReference>
<protein>
    <recommendedName>
        <fullName evidence="4">Agarase</fullName>
    </recommendedName>
</protein>
<name>E4RUD5_LEAB4</name>
<dbReference type="Proteomes" id="UP000007435">
    <property type="component" value="Chromosome"/>
</dbReference>
<keyword evidence="1" id="KW-0732">Signal</keyword>
<proteinExistence type="predicted"/>
<gene>
    <name evidence="2" type="ordered locus">Lbys_2130</name>
</gene>
<dbReference type="STRING" id="649349.Lbys_2130"/>
<evidence type="ECO:0000256" key="1">
    <source>
        <dbReference type="SAM" id="SignalP"/>
    </source>
</evidence>
<dbReference type="SUPFAM" id="SSF51445">
    <property type="entry name" value="(Trans)glycosidases"/>
    <property type="match status" value="1"/>
</dbReference>
<organism evidence="2 3">
    <name type="scientific">Leadbetterella byssophila (strain DSM 17132 / JCM 16389 / KACC 11308 / NBRC 106382 / 4M15)</name>
    <dbReference type="NCBI Taxonomy" id="649349"/>
    <lineage>
        <taxon>Bacteria</taxon>
        <taxon>Pseudomonadati</taxon>
        <taxon>Bacteroidota</taxon>
        <taxon>Cytophagia</taxon>
        <taxon>Cytophagales</taxon>
        <taxon>Leadbetterellaceae</taxon>
        <taxon>Leadbetterella</taxon>
    </lineage>
</organism>
<sequence length="469" mass="54984">MKKLSLKARALFMALPCLMATSLWAQSSFRTVQARPNADSTEWKTYTAKTLDRLPFQLDKDPEVSLYGGWKIDQPFNGTGFFRVEKKADRFWLVDPEGYPYIHRGVAVFRPGRSALQSKSMLEKYGSKDLWAIKESELLLENGFNGTGAWSDHDALKDNHSSLVYTIIVNPMGSYKADHLKRFNGKYEMAGWQGYRYDLVMVFDPEFDQYVEKSMAPLVKYKEDKYLLGYYTDNELPWKNDALDRHLKYLKHDEYGYKAARKWLENRRGKNASVKDITDDDRQAFNAFYFETYMKKVVSALKKVDPNHLYLGCRFNQEKEELSNPVIFQVAGKYMDVISINHYRKWEPVQEIMANWTKWSQKPFIITEWYTKGEDSGLPNRTGAGWNVPTQRDRGYFYQNFVIELLKSKACVGWHWFTYQDNDPKDLSTDPSNRDSNKGIVNSEFVPYTPLLEEMKKINWHVYELTQKL</sequence>
<dbReference type="HOGENOM" id="CLU_013448_1_0_10"/>
<dbReference type="AlphaFoldDB" id="E4RUD5"/>
<dbReference type="RefSeq" id="WP_013408872.1">
    <property type="nucleotide sequence ID" value="NC_014655.1"/>
</dbReference>
<evidence type="ECO:0000313" key="3">
    <source>
        <dbReference type="Proteomes" id="UP000007435"/>
    </source>
</evidence>
<feature type="chain" id="PRO_5003186936" description="Agarase" evidence="1">
    <location>
        <begin position="26"/>
        <end position="469"/>
    </location>
</feature>
<reference key="1">
    <citation type="submission" date="2010-11" db="EMBL/GenBank/DDBJ databases">
        <title>The complete genome of Leadbetterella byssophila DSM 17132.</title>
        <authorList>
            <consortium name="US DOE Joint Genome Institute (JGI-PGF)"/>
            <person name="Lucas S."/>
            <person name="Copeland A."/>
            <person name="Lapidus A."/>
            <person name="Glavina del Rio T."/>
            <person name="Dalin E."/>
            <person name="Tice H."/>
            <person name="Bruce D."/>
            <person name="Goodwin L."/>
            <person name="Pitluck S."/>
            <person name="Kyrpides N."/>
            <person name="Mavromatis K."/>
            <person name="Ivanova N."/>
            <person name="Teshima H."/>
            <person name="Brettin T."/>
            <person name="Detter J.C."/>
            <person name="Han C."/>
            <person name="Tapia R."/>
            <person name="Land M."/>
            <person name="Hauser L."/>
            <person name="Markowitz V."/>
            <person name="Cheng J.-F."/>
            <person name="Hugenholtz P."/>
            <person name="Woyke T."/>
            <person name="Wu D."/>
            <person name="Tindall B."/>
            <person name="Pomrenke H.G."/>
            <person name="Brambilla E."/>
            <person name="Klenk H.-P."/>
            <person name="Eisen J.A."/>
        </authorList>
    </citation>
    <scope>NUCLEOTIDE SEQUENCE [LARGE SCALE GENOMIC DNA]</scope>
    <source>
        <strain>DSM 17132</strain>
    </source>
</reference>
<feature type="signal peptide" evidence="1">
    <location>
        <begin position="1"/>
        <end position="25"/>
    </location>
</feature>
<dbReference type="eggNOG" id="COG2273">
    <property type="taxonomic scope" value="Bacteria"/>
</dbReference>
<dbReference type="Gene3D" id="3.20.20.80">
    <property type="entry name" value="Glycosidases"/>
    <property type="match status" value="1"/>
</dbReference>
<reference evidence="2 3" key="2">
    <citation type="journal article" date="2011" name="Stand. Genomic Sci.">
        <title>Complete genome sequence of Leadbetterella byssophila type strain (4M15).</title>
        <authorList>
            <person name="Abt B."/>
            <person name="Teshima H."/>
            <person name="Lucas S."/>
            <person name="Lapidus A."/>
            <person name="Del Rio T.G."/>
            <person name="Nolan M."/>
            <person name="Tice H."/>
            <person name="Cheng J.F."/>
            <person name="Pitluck S."/>
            <person name="Liolios K."/>
            <person name="Pagani I."/>
            <person name="Ivanova N."/>
            <person name="Mavromatis K."/>
            <person name="Pati A."/>
            <person name="Tapia R."/>
            <person name="Han C."/>
            <person name="Goodwin L."/>
            <person name="Chen A."/>
            <person name="Palaniappan K."/>
            <person name="Land M."/>
            <person name="Hauser L."/>
            <person name="Chang Y.J."/>
            <person name="Jeffries C.D."/>
            <person name="Rohde M."/>
            <person name="Goker M."/>
            <person name="Tindall B.J."/>
            <person name="Detter J.C."/>
            <person name="Woyke T."/>
            <person name="Bristow J."/>
            <person name="Eisen J.A."/>
            <person name="Markowitz V."/>
            <person name="Hugenholtz P."/>
            <person name="Klenk H.P."/>
            <person name="Kyrpides N.C."/>
        </authorList>
    </citation>
    <scope>NUCLEOTIDE SEQUENCE [LARGE SCALE GENOMIC DNA]</scope>
    <source>
        <strain evidence="3">DSM 17132 / JCM 16389 / KACC 11308 / NBRC 106382 / 4M15</strain>
    </source>
</reference>
<evidence type="ECO:0008006" key="4">
    <source>
        <dbReference type="Google" id="ProtNLM"/>
    </source>
</evidence>
<dbReference type="KEGG" id="lby:Lbys_2130"/>
<dbReference type="EMBL" id="CP002305">
    <property type="protein sequence ID" value="ADQ17826.1"/>
    <property type="molecule type" value="Genomic_DNA"/>
</dbReference>
<dbReference type="CAZy" id="GH50">
    <property type="family name" value="Glycoside Hydrolase Family 50"/>
</dbReference>